<dbReference type="SUPFAM" id="SSF88946">
    <property type="entry name" value="Sigma2 domain of RNA polymerase sigma factors"/>
    <property type="match status" value="1"/>
</dbReference>
<feature type="domain" description="RNA polymerase sigma-70 region 2" evidence="5">
    <location>
        <begin position="41"/>
        <end position="107"/>
    </location>
</feature>
<dbReference type="Pfam" id="PF04542">
    <property type="entry name" value="Sigma70_r2"/>
    <property type="match status" value="1"/>
</dbReference>
<accession>A0ABW3UF53</accession>
<protein>
    <submittedName>
        <fullName evidence="7">RNA polymerase sigma factor</fullName>
    </submittedName>
</protein>
<dbReference type="Gene3D" id="1.10.1740.10">
    <property type="match status" value="1"/>
</dbReference>
<dbReference type="InterPro" id="IPR013324">
    <property type="entry name" value="RNA_pol_sigma_r3/r4-like"/>
</dbReference>
<evidence type="ECO:0000256" key="1">
    <source>
        <dbReference type="ARBA" id="ARBA00010641"/>
    </source>
</evidence>
<keyword evidence="8" id="KW-1185">Reference proteome</keyword>
<dbReference type="Gene3D" id="1.10.10.10">
    <property type="entry name" value="Winged helix-like DNA-binding domain superfamily/Winged helix DNA-binding domain"/>
    <property type="match status" value="1"/>
</dbReference>
<reference evidence="8" key="1">
    <citation type="journal article" date="2019" name="Int. J. Syst. Evol. Microbiol.">
        <title>The Global Catalogue of Microorganisms (GCM) 10K type strain sequencing project: providing services to taxonomists for standard genome sequencing and annotation.</title>
        <authorList>
            <consortium name="The Broad Institute Genomics Platform"/>
            <consortium name="The Broad Institute Genome Sequencing Center for Infectious Disease"/>
            <person name="Wu L."/>
            <person name="Ma J."/>
        </authorList>
    </citation>
    <scope>NUCLEOTIDE SEQUENCE [LARGE SCALE GENOMIC DNA]</scope>
    <source>
        <strain evidence="8">CCUG 53270</strain>
    </source>
</reference>
<evidence type="ECO:0000259" key="6">
    <source>
        <dbReference type="Pfam" id="PF08281"/>
    </source>
</evidence>
<sequence length="201" mass="24205">MQWFTLEVSSILSERRGRTISEETEWIERIVAGDVQSFRLLMEKYNQYLYQVAFSVLHSSKDAEDVTQEALWKIYASLPSYQHQGFKTWITRITVNKAIDYKRSLERKREQLTDEPEQLIPVNPVHTVEEEVLHRHRRQRIRECLDDLPDNYRDVVVAFYIEDKSYQQIALEQGVTLKTVESKLYRAKQWIRKHWKEEEWG</sequence>
<dbReference type="InterPro" id="IPR036388">
    <property type="entry name" value="WH-like_DNA-bd_sf"/>
</dbReference>
<dbReference type="SUPFAM" id="SSF88659">
    <property type="entry name" value="Sigma3 and sigma4 domains of RNA polymerase sigma factors"/>
    <property type="match status" value="1"/>
</dbReference>
<feature type="domain" description="RNA polymerase sigma factor 70 region 4 type 2" evidence="6">
    <location>
        <begin position="138"/>
        <end position="190"/>
    </location>
</feature>
<dbReference type="InterPro" id="IPR039425">
    <property type="entry name" value="RNA_pol_sigma-70-like"/>
</dbReference>
<comment type="similarity">
    <text evidence="1">Belongs to the sigma-70 factor family. ECF subfamily.</text>
</comment>
<dbReference type="InterPro" id="IPR013249">
    <property type="entry name" value="RNA_pol_sigma70_r4_t2"/>
</dbReference>
<evidence type="ECO:0000259" key="5">
    <source>
        <dbReference type="Pfam" id="PF04542"/>
    </source>
</evidence>
<keyword evidence="3" id="KW-0731">Sigma factor</keyword>
<dbReference type="PANTHER" id="PTHR43133">
    <property type="entry name" value="RNA POLYMERASE ECF-TYPE SIGMA FACTO"/>
    <property type="match status" value="1"/>
</dbReference>
<dbReference type="InterPro" id="IPR013325">
    <property type="entry name" value="RNA_pol_sigma_r2"/>
</dbReference>
<dbReference type="PANTHER" id="PTHR43133:SF51">
    <property type="entry name" value="RNA POLYMERASE SIGMA FACTOR"/>
    <property type="match status" value="1"/>
</dbReference>
<keyword evidence="2" id="KW-0805">Transcription regulation</keyword>
<dbReference type="NCBIfam" id="TIGR02937">
    <property type="entry name" value="sigma70-ECF"/>
    <property type="match status" value="1"/>
</dbReference>
<dbReference type="Pfam" id="PF08281">
    <property type="entry name" value="Sigma70_r4_2"/>
    <property type="match status" value="1"/>
</dbReference>
<evidence type="ECO:0000256" key="2">
    <source>
        <dbReference type="ARBA" id="ARBA00023015"/>
    </source>
</evidence>
<evidence type="ECO:0000313" key="8">
    <source>
        <dbReference type="Proteomes" id="UP001597180"/>
    </source>
</evidence>
<dbReference type="InterPro" id="IPR007627">
    <property type="entry name" value="RNA_pol_sigma70_r2"/>
</dbReference>
<organism evidence="7 8">
    <name type="scientific">Paenibacillus vulneris</name>
    <dbReference type="NCBI Taxonomy" id="1133364"/>
    <lineage>
        <taxon>Bacteria</taxon>
        <taxon>Bacillati</taxon>
        <taxon>Bacillota</taxon>
        <taxon>Bacilli</taxon>
        <taxon>Bacillales</taxon>
        <taxon>Paenibacillaceae</taxon>
        <taxon>Paenibacillus</taxon>
    </lineage>
</organism>
<keyword evidence="4" id="KW-0804">Transcription</keyword>
<proteinExistence type="inferred from homology"/>
<name>A0ABW3UF53_9BACL</name>
<comment type="caution">
    <text evidence="7">The sequence shown here is derived from an EMBL/GenBank/DDBJ whole genome shotgun (WGS) entry which is preliminary data.</text>
</comment>
<dbReference type="Proteomes" id="UP001597180">
    <property type="component" value="Unassembled WGS sequence"/>
</dbReference>
<dbReference type="EMBL" id="JBHTLU010000003">
    <property type="protein sequence ID" value="MFD1218521.1"/>
    <property type="molecule type" value="Genomic_DNA"/>
</dbReference>
<dbReference type="CDD" id="cd06171">
    <property type="entry name" value="Sigma70_r4"/>
    <property type="match status" value="1"/>
</dbReference>
<dbReference type="InterPro" id="IPR014284">
    <property type="entry name" value="RNA_pol_sigma-70_dom"/>
</dbReference>
<evidence type="ECO:0000256" key="3">
    <source>
        <dbReference type="ARBA" id="ARBA00023082"/>
    </source>
</evidence>
<evidence type="ECO:0000313" key="7">
    <source>
        <dbReference type="EMBL" id="MFD1218521.1"/>
    </source>
</evidence>
<gene>
    <name evidence="7" type="ORF">ACFQ4B_00190</name>
</gene>
<evidence type="ECO:0000256" key="4">
    <source>
        <dbReference type="ARBA" id="ARBA00023163"/>
    </source>
</evidence>
<dbReference type="RefSeq" id="WP_256865584.1">
    <property type="nucleotide sequence ID" value="NZ_BAABJG010000047.1"/>
</dbReference>